<proteinExistence type="predicted"/>
<dbReference type="InterPro" id="IPR023213">
    <property type="entry name" value="CAT-like_dom_sf"/>
</dbReference>
<sequence>MEYTELSDYPLPDGAVTTWSPVCDAESWTDDDRRLTHDHEAHLASAAAGSWIGSVLRIPLRHDAGALRRALRAWVARHEALRTTVSRDGESWRRHLVAEDAVDVEPQPRGELTGAAAHDLIAEFFAGVTPDRWPHCRFATVVGDDGFVLAFGADHSVMDAYSQLLFFGEIVELYERALAGDHDGEMAALDVGSHVDHSAAARSLSEVVDAEHPVVAHWREFLRDGEFPAMQGASPQVPAPPELPQHSLSRWAVRPADAERMERVCSNLGTGPQSGVLAALALAMRERTGSERLRFVLPMHTRSDRRHAGAVGWYVGLCPVDVDLGGVTDFAEVVARTRAGISAGRGCVKTSFARVAEILELDAEPRFVMSYVDVRKVPGAERWPEWNARALRSPEPSRDEVYLWLVHSEEGISVSARCGRSEHSLLAVEGLITGFEKKFTEVLGAPEALEVGA</sequence>
<dbReference type="Gene3D" id="3.30.559.30">
    <property type="entry name" value="Nonribosomal peptide synthetase, condensation domain"/>
    <property type="match status" value="1"/>
</dbReference>
<dbReference type="AlphaFoldDB" id="A0A1I6QJQ1"/>
<dbReference type="EMBL" id="FOZX01000002">
    <property type="protein sequence ID" value="SFS52671.1"/>
    <property type="molecule type" value="Genomic_DNA"/>
</dbReference>
<name>A0A1I6QJQ1_9PSEU</name>
<dbReference type="GO" id="GO:0008610">
    <property type="term" value="P:lipid biosynthetic process"/>
    <property type="evidence" value="ECO:0007669"/>
    <property type="project" value="UniProtKB-ARBA"/>
</dbReference>
<evidence type="ECO:0000259" key="1">
    <source>
        <dbReference type="Pfam" id="PF00668"/>
    </source>
</evidence>
<dbReference type="PANTHER" id="PTHR45527:SF1">
    <property type="entry name" value="FATTY ACID SYNTHASE"/>
    <property type="match status" value="1"/>
</dbReference>
<dbReference type="InterPro" id="IPR001242">
    <property type="entry name" value="Condensation_dom"/>
</dbReference>
<dbReference type="Gene3D" id="3.30.559.10">
    <property type="entry name" value="Chloramphenicol acetyltransferase-like domain"/>
    <property type="match status" value="1"/>
</dbReference>
<organism evidence="2 3">
    <name type="scientific">Saccharopolyspora flava</name>
    <dbReference type="NCBI Taxonomy" id="95161"/>
    <lineage>
        <taxon>Bacteria</taxon>
        <taxon>Bacillati</taxon>
        <taxon>Actinomycetota</taxon>
        <taxon>Actinomycetes</taxon>
        <taxon>Pseudonocardiales</taxon>
        <taxon>Pseudonocardiaceae</taxon>
        <taxon>Saccharopolyspora</taxon>
    </lineage>
</organism>
<dbReference type="Pfam" id="PF00668">
    <property type="entry name" value="Condensation"/>
    <property type="match status" value="1"/>
</dbReference>
<accession>A0A1I6QJQ1</accession>
<protein>
    <submittedName>
        <fullName evidence="2">Condensation domain-containing protein</fullName>
    </submittedName>
</protein>
<dbReference type="GO" id="GO:0043041">
    <property type="term" value="P:amino acid activation for nonribosomal peptide biosynthetic process"/>
    <property type="evidence" value="ECO:0007669"/>
    <property type="project" value="TreeGrafter"/>
</dbReference>
<dbReference type="PANTHER" id="PTHR45527">
    <property type="entry name" value="NONRIBOSOMAL PEPTIDE SYNTHETASE"/>
    <property type="match status" value="1"/>
</dbReference>
<dbReference type="Proteomes" id="UP000198852">
    <property type="component" value="Unassembled WGS sequence"/>
</dbReference>
<dbReference type="GO" id="GO:0031177">
    <property type="term" value="F:phosphopantetheine binding"/>
    <property type="evidence" value="ECO:0007669"/>
    <property type="project" value="TreeGrafter"/>
</dbReference>
<dbReference type="RefSeq" id="WP_175547974.1">
    <property type="nucleotide sequence ID" value="NZ_FOZX01000002.1"/>
</dbReference>
<dbReference type="SUPFAM" id="SSF52777">
    <property type="entry name" value="CoA-dependent acyltransferases"/>
    <property type="match status" value="2"/>
</dbReference>
<dbReference type="GO" id="GO:0003824">
    <property type="term" value="F:catalytic activity"/>
    <property type="evidence" value="ECO:0007669"/>
    <property type="project" value="InterPro"/>
</dbReference>
<dbReference type="GO" id="GO:0005737">
    <property type="term" value="C:cytoplasm"/>
    <property type="evidence" value="ECO:0007669"/>
    <property type="project" value="TreeGrafter"/>
</dbReference>
<evidence type="ECO:0000313" key="2">
    <source>
        <dbReference type="EMBL" id="SFS52671.1"/>
    </source>
</evidence>
<dbReference type="STRING" id="95161.SAMN05660874_01525"/>
<reference evidence="3" key="1">
    <citation type="submission" date="2016-10" db="EMBL/GenBank/DDBJ databases">
        <authorList>
            <person name="Varghese N."/>
            <person name="Submissions S."/>
        </authorList>
    </citation>
    <scope>NUCLEOTIDE SEQUENCE [LARGE SCALE GENOMIC DNA]</scope>
    <source>
        <strain evidence="3">DSM 44771</strain>
    </source>
</reference>
<gene>
    <name evidence="2" type="ORF">SAMN05660874_01525</name>
</gene>
<keyword evidence="3" id="KW-1185">Reference proteome</keyword>
<dbReference type="GO" id="GO:0044550">
    <property type="term" value="P:secondary metabolite biosynthetic process"/>
    <property type="evidence" value="ECO:0007669"/>
    <property type="project" value="TreeGrafter"/>
</dbReference>
<feature type="domain" description="Condensation" evidence="1">
    <location>
        <begin position="55"/>
        <end position="343"/>
    </location>
</feature>
<evidence type="ECO:0000313" key="3">
    <source>
        <dbReference type="Proteomes" id="UP000198852"/>
    </source>
</evidence>